<protein>
    <submittedName>
        <fullName evidence="4">Short chain dehydrogenase/reductase family 42E, member 2</fullName>
    </submittedName>
</protein>
<evidence type="ECO:0000256" key="2">
    <source>
        <dbReference type="ARBA" id="ARBA00023002"/>
    </source>
</evidence>
<accession>A0A672GGV2</accession>
<dbReference type="InterPro" id="IPR036291">
    <property type="entry name" value="NAD(P)-bd_dom_sf"/>
</dbReference>
<evidence type="ECO:0000256" key="1">
    <source>
        <dbReference type="ARBA" id="ARBA00009219"/>
    </source>
</evidence>
<reference evidence="4" key="2">
    <citation type="submission" date="2025-08" db="UniProtKB">
        <authorList>
            <consortium name="Ensembl"/>
        </authorList>
    </citation>
    <scope>IDENTIFICATION</scope>
</reference>
<dbReference type="AlphaFoldDB" id="A0A672GGV2"/>
<reference evidence="4" key="3">
    <citation type="submission" date="2025-09" db="UniProtKB">
        <authorList>
            <consortium name="Ensembl"/>
        </authorList>
    </citation>
    <scope>IDENTIFICATION</scope>
</reference>
<dbReference type="InParanoid" id="A0A672GGV2"/>
<feature type="domain" description="3-beta hydroxysteroid dehydrogenase/isomerase" evidence="3">
    <location>
        <begin position="97"/>
        <end position="332"/>
    </location>
</feature>
<proteinExistence type="inferred from homology"/>
<dbReference type="Ensembl" id="ENSSFAT00005010970.1">
    <property type="protein sequence ID" value="ENSSFAP00005010509.1"/>
    <property type="gene ID" value="ENSSFAG00005005906.1"/>
</dbReference>
<dbReference type="Pfam" id="PF01073">
    <property type="entry name" value="3Beta_HSD"/>
    <property type="match status" value="1"/>
</dbReference>
<dbReference type="OMA" id="FPLEKHM"/>
<evidence type="ECO:0000313" key="5">
    <source>
        <dbReference type="Proteomes" id="UP000472267"/>
    </source>
</evidence>
<sequence length="442" mass="48175">MELCGPNVSETGGPLPCHSVPLCRLQAGGRHVHNLPHLPHQPWVNHPAPAVASGPAAAVRHRGSGATAASHSSAGCAASRLAEEAAVGQGASGGKVVVTGGGGYFGFRLVRQLASEGLLVVLLDMNKPPCEIPDGAIFCQGDIRDYSSLYKVCEGADCIFHTASYGMTGPEQLRKEQVESINVGGTNNVINVCKERSVPRLVYTSTINAVFTGRPIVNGDEASVPLHTDHYSRTKAAAEQMVLAANGCSLKDGGLLRTCVLRPCGIYGPEERRHMHRVMMNVERRLFSFRFGDPQARMNWVHVNNLVLAHTLAAEALTPKKSCVAVSPLHITHDQKNPFEQLGFKRPLLGLPVSLVYSPSSLEWRNSQIFYFQVKNIAVTHTFKIDKARRELGYNPNTYSLADSVELYLKSRVPRSRSSLLDVSWTSQLLRHRVLLLMLPVV</sequence>
<keyword evidence="2" id="KW-0560">Oxidoreductase</keyword>
<comment type="similarity">
    <text evidence="1">Belongs to the 3-beta-HSD family.</text>
</comment>
<dbReference type="GO" id="GO:0006694">
    <property type="term" value="P:steroid biosynthetic process"/>
    <property type="evidence" value="ECO:0007669"/>
    <property type="project" value="InterPro"/>
</dbReference>
<dbReference type="InterPro" id="IPR050177">
    <property type="entry name" value="Lipid_A_modif_metabolic_enz"/>
</dbReference>
<gene>
    <name evidence="4" type="primary">LOC115386782</name>
</gene>
<dbReference type="GO" id="GO:0016616">
    <property type="term" value="F:oxidoreductase activity, acting on the CH-OH group of donors, NAD or NADP as acceptor"/>
    <property type="evidence" value="ECO:0007669"/>
    <property type="project" value="InterPro"/>
</dbReference>
<reference evidence="4" key="1">
    <citation type="submission" date="2019-06" db="EMBL/GenBank/DDBJ databases">
        <authorList>
            <consortium name="Wellcome Sanger Institute Data Sharing"/>
        </authorList>
    </citation>
    <scope>NUCLEOTIDE SEQUENCE [LARGE SCALE GENOMIC DNA]</scope>
</reference>
<name>A0A672GGV2_SALFA</name>
<dbReference type="InterPro" id="IPR002225">
    <property type="entry name" value="3Beta_OHSteriod_DH/Estase"/>
</dbReference>
<dbReference type="Proteomes" id="UP000472267">
    <property type="component" value="Chromosome 4"/>
</dbReference>
<dbReference type="PANTHER" id="PTHR43245">
    <property type="entry name" value="BIFUNCTIONAL POLYMYXIN RESISTANCE PROTEIN ARNA"/>
    <property type="match status" value="1"/>
</dbReference>
<evidence type="ECO:0000259" key="3">
    <source>
        <dbReference type="Pfam" id="PF01073"/>
    </source>
</evidence>
<dbReference type="Gene3D" id="3.40.50.720">
    <property type="entry name" value="NAD(P)-binding Rossmann-like Domain"/>
    <property type="match status" value="1"/>
</dbReference>
<dbReference type="SUPFAM" id="SSF51735">
    <property type="entry name" value="NAD(P)-binding Rossmann-fold domains"/>
    <property type="match status" value="1"/>
</dbReference>
<evidence type="ECO:0000313" key="4">
    <source>
        <dbReference type="Ensembl" id="ENSSFAP00005010509.1"/>
    </source>
</evidence>
<organism evidence="4 5">
    <name type="scientific">Salarias fasciatus</name>
    <name type="common">Jewelled blenny</name>
    <name type="synonym">Blennius fasciatus</name>
    <dbReference type="NCBI Taxonomy" id="181472"/>
    <lineage>
        <taxon>Eukaryota</taxon>
        <taxon>Metazoa</taxon>
        <taxon>Chordata</taxon>
        <taxon>Craniata</taxon>
        <taxon>Vertebrata</taxon>
        <taxon>Euteleostomi</taxon>
        <taxon>Actinopterygii</taxon>
        <taxon>Neopterygii</taxon>
        <taxon>Teleostei</taxon>
        <taxon>Neoteleostei</taxon>
        <taxon>Acanthomorphata</taxon>
        <taxon>Ovalentaria</taxon>
        <taxon>Blenniimorphae</taxon>
        <taxon>Blenniiformes</taxon>
        <taxon>Blennioidei</taxon>
        <taxon>Blenniidae</taxon>
        <taxon>Salariinae</taxon>
        <taxon>Salarias</taxon>
    </lineage>
</organism>
<keyword evidence="5" id="KW-1185">Reference proteome</keyword>
<dbReference type="PANTHER" id="PTHR43245:SF51">
    <property type="entry name" value="SHORT CHAIN DEHYDROGENASE_REDUCTASE FAMILY 42E, MEMBER 2"/>
    <property type="match status" value="1"/>
</dbReference>